<sequence>MPESTAERKPKLDTDSPTGDSNLLAEASLFIPAPASFLVSIKNVPTTTCENQLQIQVTSCCNLYRVLVGAQSVHNHITAHVQRIAVAASSELMSHDRHLYAGFAQCTLERHQMYLERS</sequence>
<comment type="caution">
    <text evidence="2">The sequence shown here is derived from an EMBL/GenBank/DDBJ whole genome shotgun (WGS) entry which is preliminary data.</text>
</comment>
<gene>
    <name evidence="2" type="ORF">G2W53_044351</name>
</gene>
<accession>A0A834SJ32</accession>
<dbReference type="AlphaFoldDB" id="A0A834SJ32"/>
<protein>
    <submittedName>
        <fullName evidence="2">Uncharacterized protein</fullName>
    </submittedName>
</protein>
<proteinExistence type="predicted"/>
<feature type="compositionally biased region" description="Basic and acidic residues" evidence="1">
    <location>
        <begin position="1"/>
        <end position="14"/>
    </location>
</feature>
<evidence type="ECO:0000256" key="1">
    <source>
        <dbReference type="SAM" id="MobiDB-lite"/>
    </source>
</evidence>
<reference evidence="2" key="1">
    <citation type="submission" date="2020-09" db="EMBL/GenBank/DDBJ databases">
        <title>Genome-Enabled Discovery of Anthraquinone Biosynthesis in Senna tora.</title>
        <authorList>
            <person name="Kang S.-H."/>
            <person name="Pandey R.P."/>
            <person name="Lee C.-M."/>
            <person name="Sim J.-S."/>
            <person name="Jeong J.-T."/>
            <person name="Choi B.-S."/>
            <person name="Jung M."/>
            <person name="Ginzburg D."/>
            <person name="Zhao K."/>
            <person name="Won S.Y."/>
            <person name="Oh T.-J."/>
            <person name="Yu Y."/>
            <person name="Kim N.-H."/>
            <person name="Lee O.R."/>
            <person name="Lee T.-H."/>
            <person name="Bashyal P."/>
            <person name="Kim T.-S."/>
            <person name="Lee W.-H."/>
            <person name="Kawkins C."/>
            <person name="Kim C.-K."/>
            <person name="Kim J.S."/>
            <person name="Ahn B.O."/>
            <person name="Rhee S.Y."/>
            <person name="Sohng J.K."/>
        </authorList>
    </citation>
    <scope>NUCLEOTIDE SEQUENCE</scope>
    <source>
        <tissue evidence="2">Leaf</tissue>
    </source>
</reference>
<dbReference type="Proteomes" id="UP000634136">
    <property type="component" value="Unassembled WGS sequence"/>
</dbReference>
<evidence type="ECO:0000313" key="2">
    <source>
        <dbReference type="EMBL" id="KAF7805240.1"/>
    </source>
</evidence>
<organism evidence="2 3">
    <name type="scientific">Senna tora</name>
    <dbReference type="NCBI Taxonomy" id="362788"/>
    <lineage>
        <taxon>Eukaryota</taxon>
        <taxon>Viridiplantae</taxon>
        <taxon>Streptophyta</taxon>
        <taxon>Embryophyta</taxon>
        <taxon>Tracheophyta</taxon>
        <taxon>Spermatophyta</taxon>
        <taxon>Magnoliopsida</taxon>
        <taxon>eudicotyledons</taxon>
        <taxon>Gunneridae</taxon>
        <taxon>Pentapetalae</taxon>
        <taxon>rosids</taxon>
        <taxon>fabids</taxon>
        <taxon>Fabales</taxon>
        <taxon>Fabaceae</taxon>
        <taxon>Caesalpinioideae</taxon>
        <taxon>Cassia clade</taxon>
        <taxon>Senna</taxon>
    </lineage>
</organism>
<feature type="region of interest" description="Disordered" evidence="1">
    <location>
        <begin position="1"/>
        <end position="20"/>
    </location>
</feature>
<name>A0A834SJ32_9FABA</name>
<dbReference type="EMBL" id="JAAIUW010000013">
    <property type="protein sequence ID" value="KAF7805240.1"/>
    <property type="molecule type" value="Genomic_DNA"/>
</dbReference>
<evidence type="ECO:0000313" key="3">
    <source>
        <dbReference type="Proteomes" id="UP000634136"/>
    </source>
</evidence>
<keyword evidence="3" id="KW-1185">Reference proteome</keyword>